<keyword evidence="7" id="KW-0067">ATP-binding</keyword>
<evidence type="ECO:0000256" key="8">
    <source>
        <dbReference type="ARBA" id="ARBA00047833"/>
    </source>
</evidence>
<dbReference type="Gene3D" id="3.90.190.20">
    <property type="entry name" value="Mur ligase, C-terminal domain"/>
    <property type="match status" value="1"/>
</dbReference>
<dbReference type="SUPFAM" id="SSF53623">
    <property type="entry name" value="MurD-like peptide ligases, catalytic domain"/>
    <property type="match status" value="1"/>
</dbReference>
<dbReference type="InterPro" id="IPR050061">
    <property type="entry name" value="MurCDEF_pg_biosynth"/>
</dbReference>
<dbReference type="Pfam" id="PF08245">
    <property type="entry name" value="Mur_ligase_M"/>
    <property type="match status" value="1"/>
</dbReference>
<organism evidence="12 13">
    <name type="scientific">Geodia barretti</name>
    <name type="common">Barrett's horny sponge</name>
    <dbReference type="NCBI Taxonomy" id="519541"/>
    <lineage>
        <taxon>Eukaryota</taxon>
        <taxon>Metazoa</taxon>
        <taxon>Porifera</taxon>
        <taxon>Demospongiae</taxon>
        <taxon>Heteroscleromorpha</taxon>
        <taxon>Tetractinellida</taxon>
        <taxon>Astrophorina</taxon>
        <taxon>Geodiidae</taxon>
        <taxon>Geodia</taxon>
    </lineage>
</organism>
<name>A0AA35R954_GEOBA</name>
<dbReference type="PANTHER" id="PTHR43445:SF3">
    <property type="entry name" value="UDP-N-ACETYLMURAMATE--L-ALANINE LIGASE"/>
    <property type="match status" value="1"/>
</dbReference>
<evidence type="ECO:0000313" key="12">
    <source>
        <dbReference type="EMBL" id="CAI8007138.1"/>
    </source>
</evidence>
<comment type="subcellular location">
    <subcellularLocation>
        <location evidence="1">Cytoplasm</location>
    </subcellularLocation>
</comment>
<dbReference type="InterPro" id="IPR036565">
    <property type="entry name" value="Mur-like_cat_sf"/>
</dbReference>
<dbReference type="GO" id="GO:0008763">
    <property type="term" value="F:UDP-N-acetylmuramate-L-alanine ligase activity"/>
    <property type="evidence" value="ECO:0007669"/>
    <property type="project" value="UniProtKB-EC"/>
</dbReference>
<keyword evidence="5 12" id="KW-0436">Ligase</keyword>
<dbReference type="EMBL" id="CASHTH010000747">
    <property type="protein sequence ID" value="CAI8007138.1"/>
    <property type="molecule type" value="Genomic_DNA"/>
</dbReference>
<evidence type="ECO:0000256" key="1">
    <source>
        <dbReference type="ARBA" id="ARBA00004496"/>
    </source>
</evidence>
<evidence type="ECO:0000256" key="4">
    <source>
        <dbReference type="ARBA" id="ARBA00022490"/>
    </source>
</evidence>
<comment type="pathway">
    <text evidence="2">Cell wall biogenesis; peptidoglycan biosynthesis.</text>
</comment>
<dbReference type="AlphaFoldDB" id="A0AA35R954"/>
<feature type="domain" description="Mur ligase N-terminal catalytic" evidence="9">
    <location>
        <begin position="1"/>
        <end position="87"/>
    </location>
</feature>
<dbReference type="InterPro" id="IPR036615">
    <property type="entry name" value="Mur_ligase_C_dom_sf"/>
</dbReference>
<dbReference type="SUPFAM" id="SSF51984">
    <property type="entry name" value="MurCD N-terminal domain"/>
    <property type="match status" value="1"/>
</dbReference>
<evidence type="ECO:0000259" key="10">
    <source>
        <dbReference type="Pfam" id="PF02875"/>
    </source>
</evidence>
<gene>
    <name evidence="12" type="ORF">GBAR_LOCUS5061</name>
</gene>
<dbReference type="NCBIfam" id="TIGR01082">
    <property type="entry name" value="murC"/>
    <property type="match status" value="1"/>
</dbReference>
<keyword evidence="13" id="KW-1185">Reference proteome</keyword>
<keyword evidence="6" id="KW-0547">Nucleotide-binding</keyword>
<evidence type="ECO:0000256" key="5">
    <source>
        <dbReference type="ARBA" id="ARBA00022598"/>
    </source>
</evidence>
<evidence type="ECO:0000313" key="13">
    <source>
        <dbReference type="Proteomes" id="UP001174909"/>
    </source>
</evidence>
<dbReference type="Pfam" id="PF01225">
    <property type="entry name" value="Mur_ligase"/>
    <property type="match status" value="1"/>
</dbReference>
<feature type="domain" description="Mur ligase central" evidence="11">
    <location>
        <begin position="93"/>
        <end position="271"/>
    </location>
</feature>
<reference evidence="12" key="1">
    <citation type="submission" date="2023-03" db="EMBL/GenBank/DDBJ databases">
        <authorList>
            <person name="Steffen K."/>
            <person name="Cardenas P."/>
        </authorList>
    </citation>
    <scope>NUCLEOTIDE SEQUENCE</scope>
</reference>
<evidence type="ECO:0000259" key="11">
    <source>
        <dbReference type="Pfam" id="PF08245"/>
    </source>
</evidence>
<comment type="catalytic activity">
    <reaction evidence="8">
        <text>UDP-N-acetyl-alpha-D-muramate + L-alanine + ATP = UDP-N-acetyl-alpha-D-muramoyl-L-alanine + ADP + phosphate + H(+)</text>
        <dbReference type="Rhea" id="RHEA:23372"/>
        <dbReference type="ChEBI" id="CHEBI:15378"/>
        <dbReference type="ChEBI" id="CHEBI:30616"/>
        <dbReference type="ChEBI" id="CHEBI:43474"/>
        <dbReference type="ChEBI" id="CHEBI:57972"/>
        <dbReference type="ChEBI" id="CHEBI:70757"/>
        <dbReference type="ChEBI" id="CHEBI:83898"/>
        <dbReference type="ChEBI" id="CHEBI:456216"/>
        <dbReference type="EC" id="6.3.2.8"/>
    </reaction>
</comment>
<dbReference type="GO" id="GO:0005524">
    <property type="term" value="F:ATP binding"/>
    <property type="evidence" value="ECO:0007669"/>
    <property type="project" value="UniProtKB-KW"/>
</dbReference>
<evidence type="ECO:0000256" key="7">
    <source>
        <dbReference type="ARBA" id="ARBA00022840"/>
    </source>
</evidence>
<protein>
    <recommendedName>
        <fullName evidence="3">UDP-N-acetylmuramate--L-alanine ligase</fullName>
        <ecNumber evidence="3">6.3.2.8</ecNumber>
    </recommendedName>
</protein>
<evidence type="ECO:0000256" key="2">
    <source>
        <dbReference type="ARBA" id="ARBA00004752"/>
    </source>
</evidence>
<keyword evidence="4" id="KW-0963">Cytoplasm</keyword>
<dbReference type="InterPro" id="IPR013221">
    <property type="entry name" value="Mur_ligase_cen"/>
</dbReference>
<dbReference type="InterPro" id="IPR000713">
    <property type="entry name" value="Mur_ligase_N"/>
</dbReference>
<evidence type="ECO:0000256" key="3">
    <source>
        <dbReference type="ARBA" id="ARBA00012211"/>
    </source>
</evidence>
<dbReference type="PANTHER" id="PTHR43445">
    <property type="entry name" value="UDP-N-ACETYLMURAMATE--L-ALANINE LIGASE-RELATED"/>
    <property type="match status" value="1"/>
</dbReference>
<evidence type="ECO:0000256" key="6">
    <source>
        <dbReference type="ARBA" id="ARBA00022741"/>
    </source>
</evidence>
<dbReference type="GO" id="GO:0005737">
    <property type="term" value="C:cytoplasm"/>
    <property type="evidence" value="ECO:0007669"/>
    <property type="project" value="UniProtKB-SubCell"/>
</dbReference>
<dbReference type="HAMAP" id="MF_00046">
    <property type="entry name" value="MurC"/>
    <property type="match status" value="1"/>
</dbReference>
<sequence>MSGIAEVLLSLGYRVSGSDLRAGASVRRLAELGAIVFEGHDTAQVGSADVVVTSSAVPADNPEVVAARERQLPIIPRAEMLAELMRMKIAVAVAGSHGKTTTTSMTSVLLAHAGLDPTTVIGGRVATIGGGARVGKSEILVAEADESDRTFLRLLPVLAVVTGIDREHLDAYEGMDDLVDSFVRFINMTPFYGGAVVCLDCENVRSLLPRIRRRVITYGLSSEAEVSAERISISEDGTRYELRIRGGLAGAVHLRQPGRTAVLNSLAAAAVGLEFGLGTPAIREGLEAFAGVERRFQRRGTVGGVRIVDDYAHHPTEIVETLDAARAAFSARTVAIFQPHRYSRVEALYEEFSRAFGAADVVVVTDIYPAGEAPIPGVDGEGLAARIRSTGHPDARFIARLEDVASELAPDLRSGDVVMTLGAGTITQLPDMLQEVLRERVA</sequence>
<evidence type="ECO:0000259" key="9">
    <source>
        <dbReference type="Pfam" id="PF01225"/>
    </source>
</evidence>
<proteinExistence type="inferred from homology"/>
<dbReference type="Gene3D" id="3.40.1190.10">
    <property type="entry name" value="Mur-like, catalytic domain"/>
    <property type="match status" value="1"/>
</dbReference>
<dbReference type="SUPFAM" id="SSF53244">
    <property type="entry name" value="MurD-like peptide ligases, peptide-binding domain"/>
    <property type="match status" value="1"/>
</dbReference>
<dbReference type="InterPro" id="IPR004101">
    <property type="entry name" value="Mur_ligase_C"/>
</dbReference>
<comment type="caution">
    <text evidence="12">The sequence shown here is derived from an EMBL/GenBank/DDBJ whole genome shotgun (WGS) entry which is preliminary data.</text>
</comment>
<dbReference type="Gene3D" id="3.40.50.720">
    <property type="entry name" value="NAD(P)-binding Rossmann-like Domain"/>
    <property type="match status" value="1"/>
</dbReference>
<dbReference type="InterPro" id="IPR005758">
    <property type="entry name" value="UDP-N-AcMur_Ala_ligase_MurC"/>
</dbReference>
<dbReference type="EC" id="6.3.2.8" evidence="3"/>
<dbReference type="Pfam" id="PF02875">
    <property type="entry name" value="Mur_ligase_C"/>
    <property type="match status" value="1"/>
</dbReference>
<accession>A0AA35R954</accession>
<dbReference type="Proteomes" id="UP001174909">
    <property type="component" value="Unassembled WGS sequence"/>
</dbReference>
<feature type="domain" description="Mur ligase C-terminal" evidence="10">
    <location>
        <begin position="294"/>
        <end position="424"/>
    </location>
</feature>